<dbReference type="GeneTree" id="ENSGT00990000204056"/>
<dbReference type="AlphaFoldDB" id="A0A8D0DY93"/>
<organism evidence="2 3">
    <name type="scientific">Salvator merianae</name>
    <name type="common">Argentine black and white tegu</name>
    <name type="synonym">Tupinambis merianae</name>
    <dbReference type="NCBI Taxonomy" id="96440"/>
    <lineage>
        <taxon>Eukaryota</taxon>
        <taxon>Metazoa</taxon>
        <taxon>Chordata</taxon>
        <taxon>Craniata</taxon>
        <taxon>Vertebrata</taxon>
        <taxon>Euteleostomi</taxon>
        <taxon>Lepidosauria</taxon>
        <taxon>Squamata</taxon>
        <taxon>Bifurcata</taxon>
        <taxon>Unidentata</taxon>
        <taxon>Episquamata</taxon>
        <taxon>Laterata</taxon>
        <taxon>Teiioidea</taxon>
        <taxon>Teiidae</taxon>
        <taxon>Salvator</taxon>
    </lineage>
</organism>
<accession>A0A8D0DY93</accession>
<reference evidence="2" key="1">
    <citation type="submission" date="2025-08" db="UniProtKB">
        <authorList>
            <consortium name="Ensembl"/>
        </authorList>
    </citation>
    <scope>IDENTIFICATION</scope>
</reference>
<keyword evidence="1" id="KW-0812">Transmembrane</keyword>
<reference evidence="2" key="2">
    <citation type="submission" date="2025-09" db="UniProtKB">
        <authorList>
            <consortium name="Ensembl"/>
        </authorList>
    </citation>
    <scope>IDENTIFICATION</scope>
</reference>
<keyword evidence="1" id="KW-0472">Membrane</keyword>
<keyword evidence="3" id="KW-1185">Reference proteome</keyword>
<dbReference type="Proteomes" id="UP000694421">
    <property type="component" value="Unplaced"/>
</dbReference>
<keyword evidence="1" id="KW-1133">Transmembrane helix</keyword>
<evidence type="ECO:0000313" key="3">
    <source>
        <dbReference type="Proteomes" id="UP000694421"/>
    </source>
</evidence>
<proteinExistence type="predicted"/>
<sequence>MVCGKFIPDLKLIWGKFADHVSGMGNIFQRMTIFKGCNSTHWLLQLSGNENLTDDSFPRLPCFVRNHLMFTYILASVAFLKTLFVSFTFLVWIILKI</sequence>
<dbReference type="Ensembl" id="ENSSMRT00000027636.1">
    <property type="protein sequence ID" value="ENSSMRP00000023603.1"/>
    <property type="gene ID" value="ENSSMRG00000018303.1"/>
</dbReference>
<feature type="transmembrane region" description="Helical" evidence="1">
    <location>
        <begin position="69"/>
        <end position="95"/>
    </location>
</feature>
<evidence type="ECO:0000313" key="2">
    <source>
        <dbReference type="Ensembl" id="ENSSMRP00000023603.1"/>
    </source>
</evidence>
<evidence type="ECO:0000256" key="1">
    <source>
        <dbReference type="SAM" id="Phobius"/>
    </source>
</evidence>
<name>A0A8D0DY93_SALMN</name>
<protein>
    <submittedName>
        <fullName evidence="2">Uncharacterized protein</fullName>
    </submittedName>
</protein>